<dbReference type="Proteomes" id="UP000245207">
    <property type="component" value="Unassembled WGS sequence"/>
</dbReference>
<dbReference type="OrthoDB" id="1831354at2759"/>
<reference evidence="2 3" key="1">
    <citation type="journal article" date="2018" name="Mol. Plant">
        <title>The genome of Artemisia annua provides insight into the evolution of Asteraceae family and artemisinin biosynthesis.</title>
        <authorList>
            <person name="Shen Q."/>
            <person name="Zhang L."/>
            <person name="Liao Z."/>
            <person name="Wang S."/>
            <person name="Yan T."/>
            <person name="Shi P."/>
            <person name="Liu M."/>
            <person name="Fu X."/>
            <person name="Pan Q."/>
            <person name="Wang Y."/>
            <person name="Lv Z."/>
            <person name="Lu X."/>
            <person name="Zhang F."/>
            <person name="Jiang W."/>
            <person name="Ma Y."/>
            <person name="Chen M."/>
            <person name="Hao X."/>
            <person name="Li L."/>
            <person name="Tang Y."/>
            <person name="Lv G."/>
            <person name="Zhou Y."/>
            <person name="Sun X."/>
            <person name="Brodelius P.E."/>
            <person name="Rose J.K.C."/>
            <person name="Tang K."/>
        </authorList>
    </citation>
    <scope>NUCLEOTIDE SEQUENCE [LARGE SCALE GENOMIC DNA]</scope>
    <source>
        <strain evidence="3">cv. Huhao1</strain>
        <tissue evidence="2">Leaf</tissue>
    </source>
</reference>
<accession>A0A2U1NZV6</accession>
<gene>
    <name evidence="2" type="ORF">CTI12_AA073350</name>
</gene>
<dbReference type="EMBL" id="PKPP01001906">
    <property type="protein sequence ID" value="PWA79039.1"/>
    <property type="molecule type" value="Genomic_DNA"/>
</dbReference>
<feature type="compositionally biased region" description="Polar residues" evidence="1">
    <location>
        <begin position="60"/>
        <end position="70"/>
    </location>
</feature>
<evidence type="ECO:0000256" key="1">
    <source>
        <dbReference type="SAM" id="MobiDB-lite"/>
    </source>
</evidence>
<dbReference type="AlphaFoldDB" id="A0A2U1NZV6"/>
<name>A0A2U1NZV6_ARTAN</name>
<evidence type="ECO:0000313" key="3">
    <source>
        <dbReference type="Proteomes" id="UP000245207"/>
    </source>
</evidence>
<organism evidence="2 3">
    <name type="scientific">Artemisia annua</name>
    <name type="common">Sweet wormwood</name>
    <dbReference type="NCBI Taxonomy" id="35608"/>
    <lineage>
        <taxon>Eukaryota</taxon>
        <taxon>Viridiplantae</taxon>
        <taxon>Streptophyta</taxon>
        <taxon>Embryophyta</taxon>
        <taxon>Tracheophyta</taxon>
        <taxon>Spermatophyta</taxon>
        <taxon>Magnoliopsida</taxon>
        <taxon>eudicotyledons</taxon>
        <taxon>Gunneridae</taxon>
        <taxon>Pentapetalae</taxon>
        <taxon>asterids</taxon>
        <taxon>campanulids</taxon>
        <taxon>Asterales</taxon>
        <taxon>Asteraceae</taxon>
        <taxon>Asteroideae</taxon>
        <taxon>Anthemideae</taxon>
        <taxon>Artemisiinae</taxon>
        <taxon>Artemisia</taxon>
    </lineage>
</organism>
<keyword evidence="3" id="KW-1185">Reference proteome</keyword>
<proteinExistence type="predicted"/>
<sequence>MVGRENLRVIFAPYSQVAIDAAIHRRTRRRIDARRWSFLLPIIQYWRSQEGAPRTRELGENSSSATSRTLPVTGEPLHHTVPLLAARLVRHEDRLDDIVDILDDFPREHIENLADEVENLVIGQLAMEAAFGHVGTRLEETIETIGALGDVVTSMQTVIETLDSELDRVSSQVLILRQMVEDSQARARARDLIVEILMDMVVNLQLRLDGALGGP</sequence>
<protein>
    <submittedName>
        <fullName evidence="2">Uncharacterized protein</fullName>
    </submittedName>
</protein>
<comment type="caution">
    <text evidence="2">The sequence shown here is derived from an EMBL/GenBank/DDBJ whole genome shotgun (WGS) entry which is preliminary data.</text>
</comment>
<evidence type="ECO:0000313" key="2">
    <source>
        <dbReference type="EMBL" id="PWA79039.1"/>
    </source>
</evidence>
<feature type="region of interest" description="Disordered" evidence="1">
    <location>
        <begin position="53"/>
        <end position="72"/>
    </location>
</feature>